<dbReference type="SUPFAM" id="SSF140566">
    <property type="entry name" value="FlgN-like"/>
    <property type="match status" value="1"/>
</dbReference>
<comment type="caution">
    <text evidence="2">The sequence shown here is derived from an EMBL/GenBank/DDBJ whole genome shotgun (WGS) entry which is preliminary data.</text>
</comment>
<accession>A0A412ZDS8</accession>
<gene>
    <name evidence="3" type="ORF">DW839_13685</name>
    <name evidence="2" type="ORF">DWW02_00820</name>
</gene>
<dbReference type="InterPro" id="IPR036679">
    <property type="entry name" value="FlgN-like_sf"/>
</dbReference>
<keyword evidence="2" id="KW-0969">Cilium</keyword>
<dbReference type="AlphaFoldDB" id="A0A412ZDS8"/>
<evidence type="ECO:0000313" key="2">
    <source>
        <dbReference type="EMBL" id="RGV78314.1"/>
    </source>
</evidence>
<sequence>MEEIIDFLGEYAETLEAMEQKQIEKLGLLMTRELDKVEQTIMMQEAMDKKLENMEQRRRKLFVSYGIEGRTLKQIAEDAGPEQRKELMDLYRRMDGAIGNIQYYNQKAEALAKSELEQMGIDSRYVGNPTGIYGRPAFSKGSKLEKKA</sequence>
<dbReference type="Proteomes" id="UP000283975">
    <property type="component" value="Unassembled WGS sequence"/>
</dbReference>
<keyword evidence="2" id="KW-0282">Flagellum</keyword>
<reference evidence="4 5" key="1">
    <citation type="submission" date="2018-08" db="EMBL/GenBank/DDBJ databases">
        <title>A genome reference for cultivated species of the human gut microbiota.</title>
        <authorList>
            <person name="Zou Y."/>
            <person name="Xue W."/>
            <person name="Luo G."/>
        </authorList>
    </citation>
    <scope>NUCLEOTIDE SEQUENCE [LARGE SCALE GENOMIC DNA]</scope>
    <source>
        <strain evidence="2 5">AF14-18</strain>
        <strain evidence="3 4">AM35-14</strain>
    </source>
</reference>
<keyword evidence="2" id="KW-0966">Cell projection</keyword>
<dbReference type="EMBL" id="QRZM01000001">
    <property type="protein sequence ID" value="RGV78314.1"/>
    <property type="molecule type" value="Genomic_DNA"/>
</dbReference>
<dbReference type="RefSeq" id="WP_002566266.1">
    <property type="nucleotide sequence ID" value="NZ_CABKUK010000005.1"/>
</dbReference>
<proteinExistence type="predicted"/>
<dbReference type="GO" id="GO:0044780">
    <property type="term" value="P:bacterial-type flagellum assembly"/>
    <property type="evidence" value="ECO:0007669"/>
    <property type="project" value="InterPro"/>
</dbReference>
<evidence type="ECO:0000313" key="5">
    <source>
        <dbReference type="Proteomes" id="UP000284543"/>
    </source>
</evidence>
<dbReference type="EMBL" id="QSHZ01000013">
    <property type="protein sequence ID" value="RHC55561.1"/>
    <property type="molecule type" value="Genomic_DNA"/>
</dbReference>
<protein>
    <submittedName>
        <fullName evidence="2">Flagellar protein FlgN</fullName>
    </submittedName>
</protein>
<dbReference type="Pfam" id="PF05130">
    <property type="entry name" value="FlgN"/>
    <property type="match status" value="1"/>
</dbReference>
<evidence type="ECO:0000256" key="1">
    <source>
        <dbReference type="ARBA" id="ARBA00022795"/>
    </source>
</evidence>
<name>A0A412ZDS8_9FIRM</name>
<organism evidence="2 5">
    <name type="scientific">Enterocloster bolteae</name>
    <dbReference type="NCBI Taxonomy" id="208479"/>
    <lineage>
        <taxon>Bacteria</taxon>
        <taxon>Bacillati</taxon>
        <taxon>Bacillota</taxon>
        <taxon>Clostridia</taxon>
        <taxon>Lachnospirales</taxon>
        <taxon>Lachnospiraceae</taxon>
        <taxon>Enterocloster</taxon>
    </lineage>
</organism>
<evidence type="ECO:0000313" key="3">
    <source>
        <dbReference type="EMBL" id="RHC55561.1"/>
    </source>
</evidence>
<dbReference type="Proteomes" id="UP000284543">
    <property type="component" value="Unassembled WGS sequence"/>
</dbReference>
<dbReference type="KEGG" id="cbol:CGC65_02125"/>
<evidence type="ECO:0000313" key="4">
    <source>
        <dbReference type="Proteomes" id="UP000283975"/>
    </source>
</evidence>
<dbReference type="Gene3D" id="1.20.58.300">
    <property type="entry name" value="FlgN-like"/>
    <property type="match status" value="1"/>
</dbReference>
<keyword evidence="1" id="KW-1005">Bacterial flagellum biogenesis</keyword>
<dbReference type="InterPro" id="IPR007809">
    <property type="entry name" value="FlgN-like"/>
</dbReference>